<dbReference type="GO" id="GO:0005886">
    <property type="term" value="C:plasma membrane"/>
    <property type="evidence" value="ECO:0007669"/>
    <property type="project" value="UniProtKB-SubCell"/>
</dbReference>
<evidence type="ECO:0000256" key="7">
    <source>
        <dbReference type="RuleBase" id="RU363032"/>
    </source>
</evidence>
<name>A0A0P6XFW9_9CHLR</name>
<comment type="caution">
    <text evidence="9">The sequence shown here is derived from an EMBL/GenBank/DDBJ whole genome shotgun (WGS) entry which is preliminary data.</text>
</comment>
<dbReference type="PROSITE" id="PS50928">
    <property type="entry name" value="ABC_TM1"/>
    <property type="match status" value="1"/>
</dbReference>
<dbReference type="PANTHER" id="PTHR43386:SF1">
    <property type="entry name" value="D,D-DIPEPTIDE TRANSPORT SYSTEM PERMEASE PROTEIN DDPC-RELATED"/>
    <property type="match status" value="1"/>
</dbReference>
<feature type="domain" description="ABC transmembrane type-1" evidence="8">
    <location>
        <begin position="111"/>
        <end position="304"/>
    </location>
</feature>
<comment type="similarity">
    <text evidence="7">Belongs to the binding-protein-dependent transport system permease family.</text>
</comment>
<dbReference type="InterPro" id="IPR050366">
    <property type="entry name" value="BP-dependent_transpt_permease"/>
</dbReference>
<dbReference type="OrthoDB" id="9789244at2"/>
<evidence type="ECO:0000256" key="2">
    <source>
        <dbReference type="ARBA" id="ARBA00022448"/>
    </source>
</evidence>
<dbReference type="InterPro" id="IPR000515">
    <property type="entry name" value="MetI-like"/>
</dbReference>
<sequence>MTTAPAETAFHIQEPLWKIRLRIAWKGLKQSWALFTENKIGLVGLGIIVFFGLMALAHPILMHTVWEPNIYDPFIGNDPTILQHPSPPSARHLLGTDPVGRDVLSQLMYSTQSEFVLGLLAAIVTVTIATSVGAISAYFGGALDAFFMRLADLINILPFIALLVVLTAFFDFGMIELALLIGILSGFGGTTIIFKAQALTIKVKPYIEAAKVAGGSDLHIIFRHIVPNLMPLAFLNMMFTVTGAIFSEAALSFFGLLNLRMSWGIMINTTQAAGYLLGGWKYWYLIVPPGLAITLLCSAFYLVGRALDEVVNPRLRRR</sequence>
<dbReference type="GO" id="GO:0055085">
    <property type="term" value="P:transmembrane transport"/>
    <property type="evidence" value="ECO:0007669"/>
    <property type="project" value="InterPro"/>
</dbReference>
<dbReference type="STRING" id="869279.SE15_08975"/>
<keyword evidence="4 7" id="KW-0812">Transmembrane</keyword>
<evidence type="ECO:0000256" key="5">
    <source>
        <dbReference type="ARBA" id="ARBA00022989"/>
    </source>
</evidence>
<dbReference type="EMBL" id="LGKO01000005">
    <property type="protein sequence ID" value="KPL82321.1"/>
    <property type="molecule type" value="Genomic_DNA"/>
</dbReference>
<reference evidence="9 10" key="1">
    <citation type="submission" date="2015-07" db="EMBL/GenBank/DDBJ databases">
        <title>Whole genome sequence of Thermanaerothrix daxensis DSM 23592.</title>
        <authorList>
            <person name="Hemp J."/>
            <person name="Ward L.M."/>
            <person name="Pace L.A."/>
            <person name="Fischer W.W."/>
        </authorList>
    </citation>
    <scope>NUCLEOTIDE SEQUENCE [LARGE SCALE GENOMIC DNA]</scope>
    <source>
        <strain evidence="9 10">GNS-1</strain>
    </source>
</reference>
<keyword evidence="6 7" id="KW-0472">Membrane</keyword>
<evidence type="ECO:0000259" key="8">
    <source>
        <dbReference type="PROSITE" id="PS50928"/>
    </source>
</evidence>
<dbReference type="PATRIC" id="fig|869279.4.peg.1399"/>
<feature type="transmembrane region" description="Helical" evidence="7">
    <location>
        <begin position="115"/>
        <end position="138"/>
    </location>
</feature>
<keyword evidence="3" id="KW-1003">Cell membrane</keyword>
<feature type="transmembrane region" description="Helical" evidence="7">
    <location>
        <begin position="150"/>
        <end position="169"/>
    </location>
</feature>
<dbReference type="RefSeq" id="WP_054521780.1">
    <property type="nucleotide sequence ID" value="NZ_LGKO01000005.1"/>
</dbReference>
<keyword evidence="5 7" id="KW-1133">Transmembrane helix</keyword>
<dbReference type="Proteomes" id="UP000050544">
    <property type="component" value="Unassembled WGS sequence"/>
</dbReference>
<evidence type="ECO:0000313" key="10">
    <source>
        <dbReference type="Proteomes" id="UP000050544"/>
    </source>
</evidence>
<evidence type="ECO:0000256" key="6">
    <source>
        <dbReference type="ARBA" id="ARBA00023136"/>
    </source>
</evidence>
<evidence type="ECO:0000313" key="9">
    <source>
        <dbReference type="EMBL" id="KPL82321.1"/>
    </source>
</evidence>
<dbReference type="Gene3D" id="1.10.3720.10">
    <property type="entry name" value="MetI-like"/>
    <property type="match status" value="1"/>
</dbReference>
<keyword evidence="2 7" id="KW-0813">Transport</keyword>
<evidence type="ECO:0000256" key="3">
    <source>
        <dbReference type="ARBA" id="ARBA00022475"/>
    </source>
</evidence>
<dbReference type="CDD" id="cd06261">
    <property type="entry name" value="TM_PBP2"/>
    <property type="match status" value="1"/>
</dbReference>
<keyword evidence="10" id="KW-1185">Reference proteome</keyword>
<evidence type="ECO:0000256" key="4">
    <source>
        <dbReference type="ARBA" id="ARBA00022692"/>
    </source>
</evidence>
<organism evidence="9 10">
    <name type="scientific">Thermanaerothrix daxensis</name>
    <dbReference type="NCBI Taxonomy" id="869279"/>
    <lineage>
        <taxon>Bacteria</taxon>
        <taxon>Bacillati</taxon>
        <taxon>Chloroflexota</taxon>
        <taxon>Anaerolineae</taxon>
        <taxon>Anaerolineales</taxon>
        <taxon>Anaerolineaceae</taxon>
        <taxon>Thermanaerothrix</taxon>
    </lineage>
</organism>
<proteinExistence type="inferred from homology"/>
<comment type="subcellular location">
    <subcellularLocation>
        <location evidence="1 7">Cell membrane</location>
        <topology evidence="1 7">Multi-pass membrane protein</topology>
    </subcellularLocation>
</comment>
<dbReference type="AlphaFoldDB" id="A0A0P6XFW9"/>
<dbReference type="PANTHER" id="PTHR43386">
    <property type="entry name" value="OLIGOPEPTIDE TRANSPORT SYSTEM PERMEASE PROTEIN APPC"/>
    <property type="match status" value="1"/>
</dbReference>
<protein>
    <submittedName>
        <fullName evidence="9">ABC transporter permease</fullName>
    </submittedName>
</protein>
<feature type="transmembrane region" description="Helical" evidence="7">
    <location>
        <begin position="40"/>
        <end position="61"/>
    </location>
</feature>
<feature type="transmembrane region" description="Helical" evidence="7">
    <location>
        <begin position="175"/>
        <end position="194"/>
    </location>
</feature>
<feature type="transmembrane region" description="Helical" evidence="7">
    <location>
        <begin position="232"/>
        <end position="257"/>
    </location>
</feature>
<dbReference type="SUPFAM" id="SSF161098">
    <property type="entry name" value="MetI-like"/>
    <property type="match status" value="1"/>
</dbReference>
<dbReference type="Pfam" id="PF00528">
    <property type="entry name" value="BPD_transp_1"/>
    <property type="match status" value="1"/>
</dbReference>
<dbReference type="InterPro" id="IPR035906">
    <property type="entry name" value="MetI-like_sf"/>
</dbReference>
<evidence type="ECO:0000256" key="1">
    <source>
        <dbReference type="ARBA" id="ARBA00004651"/>
    </source>
</evidence>
<gene>
    <name evidence="9" type="ORF">SE15_08975</name>
</gene>
<accession>A0A0P6XFW9</accession>
<feature type="transmembrane region" description="Helical" evidence="7">
    <location>
        <begin position="282"/>
        <end position="307"/>
    </location>
</feature>